<gene>
    <name evidence="2" type="ORF">AA23TX_00957</name>
</gene>
<organism evidence="2 3">
    <name type="scientific">Amycolatopsis camponoti</name>
    <dbReference type="NCBI Taxonomy" id="2606593"/>
    <lineage>
        <taxon>Bacteria</taxon>
        <taxon>Bacillati</taxon>
        <taxon>Actinomycetota</taxon>
        <taxon>Actinomycetes</taxon>
        <taxon>Pseudonocardiales</taxon>
        <taxon>Pseudonocardiaceae</taxon>
        <taxon>Amycolatopsis</taxon>
    </lineage>
</organism>
<feature type="region of interest" description="Disordered" evidence="1">
    <location>
        <begin position="266"/>
        <end position="290"/>
    </location>
</feature>
<feature type="region of interest" description="Disordered" evidence="1">
    <location>
        <begin position="324"/>
        <end position="359"/>
    </location>
</feature>
<proteinExistence type="predicted"/>
<keyword evidence="3" id="KW-1185">Reference proteome</keyword>
<dbReference type="AlphaFoldDB" id="A0A6I8LK18"/>
<name>A0A6I8LK18_9PSEU</name>
<dbReference type="Proteomes" id="UP000399805">
    <property type="component" value="Unassembled WGS sequence"/>
</dbReference>
<reference evidence="2 3" key="1">
    <citation type="submission" date="2019-09" db="EMBL/GenBank/DDBJ databases">
        <authorList>
            <person name="Leyn A S."/>
        </authorList>
    </citation>
    <scope>NUCLEOTIDE SEQUENCE [LARGE SCALE GENOMIC DNA]</scope>
    <source>
        <strain evidence="2">AA231_1</strain>
    </source>
</reference>
<protein>
    <submittedName>
        <fullName evidence="2">Uncharacterized protein</fullName>
    </submittedName>
</protein>
<sequence length="480" mass="46642">MGATDPDGRSVPVENTVCALRRLAPGAALRPVPAELRVLASALRECSVAELAVRCPSAVVRVVLGSQLRALDRAMTGLFGPPSPEAARLVRAARFSGRRRGGLLDRLKAEPGLRAAASGWAEAVGARLLADELRGVAPAPDGADGRRAAELVVAALLPRPEDGGREVPVWQVACGCEPGLARGGAVGCVAGGSARDGAAGCGAGGSARDGAAGCGAGGSARDGAAGCGAGGSARDGAAGSGAGSGAAGCGAGGSVGGGPAGCAATDSARDGAAGSGAGSEAREGVSGEAGGLTGNSAAGCGAGSEARDGAAGGASGSARGGAAGCGAGGVRADREAGHPPAAGCGTSRPSEGRCEAGPSSGFLEVRSVRVGERGFRVDVRADPPAELVREGASLVLRALWWNGLGRVSDDLGHEYLVLAKDPDGTGIVRHWCHPRPAPGARVLRLESAGYRGERLRLDPAAAGTSAEVLVKLALTVRLGA</sequence>
<evidence type="ECO:0000313" key="3">
    <source>
        <dbReference type="Proteomes" id="UP000399805"/>
    </source>
</evidence>
<dbReference type="EMBL" id="CABVGP010000001">
    <property type="protein sequence ID" value="VVJ15936.1"/>
    <property type="molecule type" value="Genomic_DNA"/>
</dbReference>
<evidence type="ECO:0000256" key="1">
    <source>
        <dbReference type="SAM" id="MobiDB-lite"/>
    </source>
</evidence>
<accession>A0A6I8LK18</accession>
<evidence type="ECO:0000313" key="2">
    <source>
        <dbReference type="EMBL" id="VVJ15936.1"/>
    </source>
</evidence>